<organism evidence="2 3">
    <name type="scientific">Candidatus Woykebacteria bacterium RBG_16_43_9</name>
    <dbReference type="NCBI Taxonomy" id="1802596"/>
    <lineage>
        <taxon>Bacteria</taxon>
        <taxon>Candidatus Woykeibacteriota</taxon>
    </lineage>
</organism>
<evidence type="ECO:0000313" key="3">
    <source>
        <dbReference type="Proteomes" id="UP000176389"/>
    </source>
</evidence>
<feature type="transmembrane region" description="Helical" evidence="1">
    <location>
        <begin position="73"/>
        <end position="91"/>
    </location>
</feature>
<dbReference type="Proteomes" id="UP000176389">
    <property type="component" value="Unassembled WGS sequence"/>
</dbReference>
<dbReference type="STRING" id="1802596.A2Z11_02180"/>
<gene>
    <name evidence="2" type="ORF">A2Z11_02180</name>
</gene>
<dbReference type="EMBL" id="MHCS01000010">
    <property type="protein sequence ID" value="OGY26760.1"/>
    <property type="molecule type" value="Genomic_DNA"/>
</dbReference>
<accession>A0A1G1WH41</accession>
<comment type="caution">
    <text evidence="2">The sequence shown here is derived from an EMBL/GenBank/DDBJ whole genome shotgun (WGS) entry which is preliminary data.</text>
</comment>
<keyword evidence="1" id="KW-0472">Membrane</keyword>
<sequence>MKNLLLIIAGVFLVISVLIATQGYKEKTGQDCGEPSEVISRVNWFWQWWANRDEGRYFIACVGPSYYIVYRPLDIAGAGILLSAGIAFTAVKKRR</sequence>
<proteinExistence type="predicted"/>
<protein>
    <submittedName>
        <fullName evidence="2">Uncharacterized protein</fullName>
    </submittedName>
</protein>
<keyword evidence="1" id="KW-1133">Transmembrane helix</keyword>
<dbReference type="AlphaFoldDB" id="A0A1G1WH41"/>
<evidence type="ECO:0000313" key="2">
    <source>
        <dbReference type="EMBL" id="OGY26760.1"/>
    </source>
</evidence>
<name>A0A1G1WH41_9BACT</name>
<keyword evidence="1" id="KW-0812">Transmembrane</keyword>
<evidence type="ECO:0000256" key="1">
    <source>
        <dbReference type="SAM" id="Phobius"/>
    </source>
</evidence>
<reference evidence="2 3" key="1">
    <citation type="journal article" date="2016" name="Nat. Commun.">
        <title>Thousands of microbial genomes shed light on interconnected biogeochemical processes in an aquifer system.</title>
        <authorList>
            <person name="Anantharaman K."/>
            <person name="Brown C.T."/>
            <person name="Hug L.A."/>
            <person name="Sharon I."/>
            <person name="Castelle C.J."/>
            <person name="Probst A.J."/>
            <person name="Thomas B.C."/>
            <person name="Singh A."/>
            <person name="Wilkins M.J."/>
            <person name="Karaoz U."/>
            <person name="Brodie E.L."/>
            <person name="Williams K.H."/>
            <person name="Hubbard S.S."/>
            <person name="Banfield J.F."/>
        </authorList>
    </citation>
    <scope>NUCLEOTIDE SEQUENCE [LARGE SCALE GENOMIC DNA]</scope>
</reference>